<dbReference type="PANTHER" id="PTHR35192">
    <property type="entry name" value="PROTEIN, PUTATIVE-RELATED"/>
    <property type="match status" value="1"/>
</dbReference>
<evidence type="ECO:0000259" key="3">
    <source>
        <dbReference type="Pfam" id="PF21671"/>
    </source>
</evidence>
<gene>
    <name evidence="4" type="ORF">GFSPODELE1_LOCUS410</name>
</gene>
<name>A0ABP1CKL7_9APHY</name>
<dbReference type="InterPro" id="IPR048661">
    <property type="entry name" value="CPL1-like"/>
</dbReference>
<feature type="compositionally biased region" description="Basic and acidic residues" evidence="1">
    <location>
        <begin position="101"/>
        <end position="117"/>
    </location>
</feature>
<protein>
    <recommendedName>
        <fullName evidence="3">Protein CPL1-like domain-containing protein</fullName>
    </recommendedName>
</protein>
<evidence type="ECO:0000313" key="5">
    <source>
        <dbReference type="Proteomes" id="UP001497453"/>
    </source>
</evidence>
<dbReference type="InterPro" id="IPR038955">
    <property type="entry name" value="PriA/CPL1_fungi"/>
</dbReference>
<feature type="region of interest" description="Disordered" evidence="1">
    <location>
        <begin position="93"/>
        <end position="142"/>
    </location>
</feature>
<feature type="domain" description="Protein CPL1-like" evidence="3">
    <location>
        <begin position="188"/>
        <end position="247"/>
    </location>
</feature>
<keyword evidence="5" id="KW-1185">Reference proteome</keyword>
<feature type="chain" id="PRO_5046885565" description="Protein CPL1-like domain-containing protein" evidence="2">
    <location>
        <begin position="23"/>
        <end position="250"/>
    </location>
</feature>
<evidence type="ECO:0000313" key="4">
    <source>
        <dbReference type="EMBL" id="CAL1694647.1"/>
    </source>
</evidence>
<organism evidence="4 5">
    <name type="scientific">Somion occarium</name>
    <dbReference type="NCBI Taxonomy" id="3059160"/>
    <lineage>
        <taxon>Eukaryota</taxon>
        <taxon>Fungi</taxon>
        <taxon>Dikarya</taxon>
        <taxon>Basidiomycota</taxon>
        <taxon>Agaricomycotina</taxon>
        <taxon>Agaricomycetes</taxon>
        <taxon>Polyporales</taxon>
        <taxon>Cerrenaceae</taxon>
        <taxon>Somion</taxon>
    </lineage>
</organism>
<evidence type="ECO:0000256" key="1">
    <source>
        <dbReference type="SAM" id="MobiDB-lite"/>
    </source>
</evidence>
<proteinExistence type="predicted"/>
<sequence length="250" mass="26985">MRLLLYSALSLVVLCLLGGASALPNNRHAKAPRPSKPYPSKAFPSKTYGHRFPGPSKVHGPHFPTPSKVYTKRWSKPTGFYGAHAARPSKAFHTPYAKPSKTHDGGAKPSKTHDGKARPSKTHGAPRPSPSKRESRTTSDSYTLVKRDQLRLVDEDISDELCPFSLTVCPLTSHSRPTSLTGWIQEGFECVDTESDLNSCGGCGTVNQTHDCTTIPGAVGVSCMTGSCRVDSCQPGYNRTSNGKTCVRSQ</sequence>
<feature type="region of interest" description="Disordered" evidence="1">
    <location>
        <begin position="23"/>
        <end position="64"/>
    </location>
</feature>
<accession>A0ABP1CKL7</accession>
<dbReference type="Proteomes" id="UP001497453">
    <property type="component" value="Chromosome 1"/>
</dbReference>
<reference evidence="5" key="1">
    <citation type="submission" date="2024-04" db="EMBL/GenBank/DDBJ databases">
        <authorList>
            <person name="Shaw F."/>
            <person name="Minotto A."/>
        </authorList>
    </citation>
    <scope>NUCLEOTIDE SEQUENCE [LARGE SCALE GENOMIC DNA]</scope>
</reference>
<keyword evidence="2" id="KW-0732">Signal</keyword>
<dbReference type="PANTHER" id="PTHR35192:SF2">
    <property type="entry name" value="APPLE DOMAIN-CONTAINING PROTEIN"/>
    <property type="match status" value="1"/>
</dbReference>
<evidence type="ECO:0000256" key="2">
    <source>
        <dbReference type="SAM" id="SignalP"/>
    </source>
</evidence>
<dbReference type="Pfam" id="PF21671">
    <property type="entry name" value="CPL1-like"/>
    <property type="match status" value="1"/>
</dbReference>
<dbReference type="EMBL" id="OZ037944">
    <property type="protein sequence ID" value="CAL1694647.1"/>
    <property type="molecule type" value="Genomic_DNA"/>
</dbReference>
<feature type="signal peptide" evidence="2">
    <location>
        <begin position="1"/>
        <end position="22"/>
    </location>
</feature>